<name>A0A2C6JYJ9_9APIC</name>
<feature type="transmembrane region" description="Helical" evidence="1">
    <location>
        <begin position="58"/>
        <end position="86"/>
    </location>
</feature>
<evidence type="ECO:0000313" key="3">
    <source>
        <dbReference type="Proteomes" id="UP000221165"/>
    </source>
</evidence>
<dbReference type="EMBL" id="MIGC01003477">
    <property type="protein sequence ID" value="PHJ19391.1"/>
    <property type="molecule type" value="Genomic_DNA"/>
</dbReference>
<evidence type="ECO:0000256" key="1">
    <source>
        <dbReference type="SAM" id="Phobius"/>
    </source>
</evidence>
<dbReference type="GeneID" id="94430144"/>
<feature type="non-terminal residue" evidence="2">
    <location>
        <position position="187"/>
    </location>
</feature>
<accession>A0A2C6JYJ9</accession>
<feature type="transmembrane region" description="Helical" evidence="1">
    <location>
        <begin position="160"/>
        <end position="183"/>
    </location>
</feature>
<organism evidence="2 3">
    <name type="scientific">Cystoisospora suis</name>
    <dbReference type="NCBI Taxonomy" id="483139"/>
    <lineage>
        <taxon>Eukaryota</taxon>
        <taxon>Sar</taxon>
        <taxon>Alveolata</taxon>
        <taxon>Apicomplexa</taxon>
        <taxon>Conoidasida</taxon>
        <taxon>Coccidia</taxon>
        <taxon>Eucoccidiorida</taxon>
        <taxon>Eimeriorina</taxon>
        <taxon>Sarcocystidae</taxon>
        <taxon>Cystoisospora</taxon>
    </lineage>
</organism>
<feature type="non-terminal residue" evidence="2">
    <location>
        <position position="1"/>
    </location>
</feature>
<keyword evidence="1" id="KW-1133">Transmembrane helix</keyword>
<dbReference type="AlphaFoldDB" id="A0A2C6JYJ9"/>
<dbReference type="VEuPathDB" id="ToxoDB:CSUI_006780"/>
<proteinExistence type="predicted"/>
<feature type="transmembrane region" description="Helical" evidence="1">
    <location>
        <begin position="21"/>
        <end position="38"/>
    </location>
</feature>
<dbReference type="Proteomes" id="UP000221165">
    <property type="component" value="Unassembled WGS sequence"/>
</dbReference>
<sequence length="187" mass="21626">GVFASIGFSRKKKKRQRRRENFFSSPLLILLLFLPFASHTLQVSFFFSFSFSLSRRRLFVLSLIFLFLFFSSTSRCLLRFCFFLFLSLSAFSHRELLISSISLKERERKNLPPTHPHPLFTPSSSSFLIDRLLTALSSFLLSFFCFFPSALLPLDKTTVVSFPLVSISSPFSLFLSIISFFLFSEFS</sequence>
<keyword evidence="3" id="KW-1185">Reference proteome</keyword>
<evidence type="ECO:0008006" key="4">
    <source>
        <dbReference type="Google" id="ProtNLM"/>
    </source>
</evidence>
<gene>
    <name evidence="2" type="ORF">CSUI_006780</name>
</gene>
<comment type="caution">
    <text evidence="2">The sequence shown here is derived from an EMBL/GenBank/DDBJ whole genome shotgun (WGS) entry which is preliminary data.</text>
</comment>
<protein>
    <recommendedName>
        <fullName evidence="4">Transmembrane protein</fullName>
    </recommendedName>
</protein>
<reference evidence="2 3" key="1">
    <citation type="journal article" date="2017" name="Int. J. Parasitol.">
        <title>The genome of the protozoan parasite Cystoisospora suis and a reverse vaccinology approach to identify vaccine candidates.</title>
        <authorList>
            <person name="Palmieri N."/>
            <person name="Shrestha A."/>
            <person name="Ruttkowski B."/>
            <person name="Beck T."/>
            <person name="Vogl C."/>
            <person name="Tomley F."/>
            <person name="Blake D.P."/>
            <person name="Joachim A."/>
        </authorList>
    </citation>
    <scope>NUCLEOTIDE SEQUENCE [LARGE SCALE GENOMIC DNA]</scope>
    <source>
        <strain evidence="2 3">Wien I</strain>
    </source>
</reference>
<dbReference type="RefSeq" id="XP_067921092.1">
    <property type="nucleotide sequence ID" value="XM_068066933.1"/>
</dbReference>
<evidence type="ECO:0000313" key="2">
    <source>
        <dbReference type="EMBL" id="PHJ19391.1"/>
    </source>
</evidence>
<feature type="transmembrane region" description="Helical" evidence="1">
    <location>
        <begin position="132"/>
        <end position="154"/>
    </location>
</feature>
<keyword evidence="1" id="KW-0472">Membrane</keyword>
<keyword evidence="1" id="KW-0812">Transmembrane</keyword>